<sequence>MIHSFKRITRWAFLCSSLVGGAALAGAPLAQADCKPAHSFETLTPGVLAVAAWVFPPYSIPGPGNQLSGVDGEIIKRIAARECLEIKLTVVDPAAVIQSVIARRADVGIGDWYRTAERSKALGLSAPLYLDMMGIISSEGYSSISELEGKRIGTVQGYLWVDDLKKVFGDNLVLYPNPVAMAQDLASKRIALGVDSFAVGVASQQKGAYPGQHIKVSEPDPRVRATLQPGQSSFPHTKANTALGVALNDNIQALHASGEIAEILGAFGLDKQAANVGAPRLVE</sequence>
<evidence type="ECO:0000256" key="2">
    <source>
        <dbReference type="ARBA" id="ARBA00022729"/>
    </source>
</evidence>
<dbReference type="Proteomes" id="UP000515277">
    <property type="component" value="Chromosome"/>
</dbReference>
<dbReference type="EMBL" id="CP060201">
    <property type="protein sequence ID" value="QNH77020.1"/>
    <property type="molecule type" value="Genomic_DNA"/>
</dbReference>
<dbReference type="InterPro" id="IPR006311">
    <property type="entry name" value="TAT_signal"/>
</dbReference>
<organism evidence="5 6">
    <name type="scientific">Pseudomonas protegens</name>
    <dbReference type="NCBI Taxonomy" id="380021"/>
    <lineage>
        <taxon>Bacteria</taxon>
        <taxon>Pseudomonadati</taxon>
        <taxon>Pseudomonadota</taxon>
        <taxon>Gammaproteobacteria</taxon>
        <taxon>Pseudomonadales</taxon>
        <taxon>Pseudomonadaceae</taxon>
        <taxon>Pseudomonas</taxon>
    </lineage>
</organism>
<dbReference type="SUPFAM" id="SSF53850">
    <property type="entry name" value="Periplasmic binding protein-like II"/>
    <property type="match status" value="1"/>
</dbReference>
<accession>A0A7G8YMX1</accession>
<evidence type="ECO:0000313" key="6">
    <source>
        <dbReference type="Proteomes" id="UP000515277"/>
    </source>
</evidence>
<dbReference type="Pfam" id="PF00497">
    <property type="entry name" value="SBP_bac_3"/>
    <property type="match status" value="1"/>
</dbReference>
<evidence type="ECO:0000256" key="3">
    <source>
        <dbReference type="SAM" id="SignalP"/>
    </source>
</evidence>
<dbReference type="Gene3D" id="3.40.190.10">
    <property type="entry name" value="Periplasmic binding protein-like II"/>
    <property type="match status" value="2"/>
</dbReference>
<dbReference type="InterPro" id="IPR001638">
    <property type="entry name" value="Solute-binding_3/MltF_N"/>
</dbReference>
<keyword evidence="2 3" id="KW-0732">Signal</keyword>
<dbReference type="RefSeq" id="WP_179601083.1">
    <property type="nucleotide sequence ID" value="NZ_CP060201.1"/>
</dbReference>
<proteinExistence type="inferred from homology"/>
<dbReference type="SMART" id="SM00062">
    <property type="entry name" value="PBPb"/>
    <property type="match status" value="1"/>
</dbReference>
<evidence type="ECO:0000259" key="4">
    <source>
        <dbReference type="SMART" id="SM00062"/>
    </source>
</evidence>
<reference evidence="6" key="1">
    <citation type="journal article" date="2020" name="Microbiol. Resour. Announc.">
        <title>Complete genome sequences of four natural Pseudomonas isolates that catabolize a wide range of aromatic compounds relevant to lignin valorization.</title>
        <authorList>
            <person name="Hatmaker E.A."/>
            <person name="Presley G."/>
            <person name="Cannon O."/>
            <person name="Guss A.M."/>
            <person name="Elkins J.G."/>
        </authorList>
    </citation>
    <scope>NUCLEOTIDE SEQUENCE [LARGE SCALE GENOMIC DNA]</scope>
    <source>
        <strain evidence="6">H1F5C</strain>
    </source>
</reference>
<dbReference type="PROSITE" id="PS51318">
    <property type="entry name" value="TAT"/>
    <property type="match status" value="1"/>
</dbReference>
<evidence type="ECO:0000313" key="5">
    <source>
        <dbReference type="EMBL" id="QNH77020.1"/>
    </source>
</evidence>
<dbReference type="PANTHER" id="PTHR35936:SF17">
    <property type="entry name" value="ARGININE-BINDING EXTRACELLULAR PROTEIN ARTP"/>
    <property type="match status" value="1"/>
</dbReference>
<comment type="similarity">
    <text evidence="1">Belongs to the bacterial solute-binding protein 3 family.</text>
</comment>
<feature type="domain" description="Solute-binding protein family 3/N-terminal" evidence="4">
    <location>
        <begin position="47"/>
        <end position="271"/>
    </location>
</feature>
<evidence type="ECO:0000256" key="1">
    <source>
        <dbReference type="ARBA" id="ARBA00010333"/>
    </source>
</evidence>
<name>A0A7G8YMX1_9PSED</name>
<dbReference type="AlphaFoldDB" id="A0A7G8YMX1"/>
<gene>
    <name evidence="5" type="ORF">GGI48_27780</name>
</gene>
<protein>
    <submittedName>
        <fullName evidence="5">Amino acid ABC transporter substrate-binding protein</fullName>
    </submittedName>
</protein>
<feature type="chain" id="PRO_5030163588" evidence="3">
    <location>
        <begin position="33"/>
        <end position="283"/>
    </location>
</feature>
<feature type="signal peptide" evidence="3">
    <location>
        <begin position="1"/>
        <end position="32"/>
    </location>
</feature>
<dbReference type="PANTHER" id="PTHR35936">
    <property type="entry name" value="MEMBRANE-BOUND LYTIC MUREIN TRANSGLYCOSYLASE F"/>
    <property type="match status" value="1"/>
</dbReference>